<evidence type="ECO:0000313" key="7">
    <source>
        <dbReference type="EMBL" id="URW79515.1"/>
    </source>
</evidence>
<keyword evidence="3 7" id="KW-0067">ATP-binding</keyword>
<dbReference type="EMBL" id="CP098400">
    <property type="protein sequence ID" value="URW79515.1"/>
    <property type="molecule type" value="Genomic_DNA"/>
</dbReference>
<keyword evidence="2" id="KW-0547">Nucleotide-binding</keyword>
<dbReference type="SMART" id="SM00382">
    <property type="entry name" value="AAA"/>
    <property type="match status" value="1"/>
</dbReference>
<dbReference type="InterPro" id="IPR027417">
    <property type="entry name" value="P-loop_NTPase"/>
</dbReference>
<dbReference type="RefSeq" id="WP_250723461.1">
    <property type="nucleotide sequence ID" value="NZ_CP098400.1"/>
</dbReference>
<evidence type="ECO:0000259" key="6">
    <source>
        <dbReference type="PROSITE" id="PS50893"/>
    </source>
</evidence>
<dbReference type="AlphaFoldDB" id="A0A9J6ZPF3"/>
<dbReference type="InterPro" id="IPR017871">
    <property type="entry name" value="ABC_transporter-like_CS"/>
</dbReference>
<dbReference type="InterPro" id="IPR003593">
    <property type="entry name" value="AAA+_ATPase"/>
</dbReference>
<accession>A0A9J6ZPF3</accession>
<dbReference type="Gene3D" id="3.40.50.300">
    <property type="entry name" value="P-loop containing nucleotide triphosphate hydrolases"/>
    <property type="match status" value="1"/>
</dbReference>
<reference evidence="7" key="1">
    <citation type="submission" date="2022-05" db="EMBL/GenBank/DDBJ databases">
        <authorList>
            <person name="Sun X."/>
        </authorList>
    </citation>
    <scope>NUCLEOTIDE SEQUENCE</scope>
    <source>
        <strain evidence="7">Ai-910</strain>
    </source>
</reference>
<dbReference type="Proteomes" id="UP001056426">
    <property type="component" value="Chromosome"/>
</dbReference>
<proteinExistence type="predicted"/>
<dbReference type="GO" id="GO:0016887">
    <property type="term" value="F:ATP hydrolysis activity"/>
    <property type="evidence" value="ECO:0007669"/>
    <property type="project" value="InterPro"/>
</dbReference>
<keyword evidence="1" id="KW-0813">Transport</keyword>
<dbReference type="InterPro" id="IPR003439">
    <property type="entry name" value="ABC_transporter-like_ATP-bd"/>
</dbReference>
<evidence type="ECO:0000256" key="4">
    <source>
        <dbReference type="ARBA" id="ARBA00022967"/>
    </source>
</evidence>
<name>A0A9J6ZPF3_9BACT</name>
<feature type="domain" description="ABC transporter" evidence="6">
    <location>
        <begin position="6"/>
        <end position="242"/>
    </location>
</feature>
<sequence length="278" mass="31314">MSDYYFEIDKLCCGYGNEFRLKPVSFGLKQGDLAGIIGPNGSGKTTLLKGISGRLPLSSGSIRLNNQDIQNLKLRQRAQRVAVVSQFIDSAGISVEDYVLMGRLPYRENFQFFESNRDLTIARKYMRLTGIWPHRKKQLSQLSGGEQQLAAIAQALTQEPELLLMDEPTSHLDITHQVQVLNLIQRLNNELKLTVLMIIHDLNLAAEYCNHLIMMKDGQLYSQGTPSEVLAYDKIEEVYNTVVVTQNNPLSGKPAVFLVSEKILEEIKARYGGINRNQ</sequence>
<evidence type="ECO:0000313" key="8">
    <source>
        <dbReference type="Proteomes" id="UP001056426"/>
    </source>
</evidence>
<reference evidence="7" key="2">
    <citation type="submission" date="2022-06" db="EMBL/GenBank/DDBJ databases">
        <title>Xiashengella guii gen. nov. sp. nov., a bacterium isolated form anaerobic digestion tank.</title>
        <authorList>
            <person name="Huang H."/>
        </authorList>
    </citation>
    <scope>NUCLEOTIDE SEQUENCE</scope>
    <source>
        <strain evidence="7">Ai-910</strain>
    </source>
</reference>
<organism evidence="7 8">
    <name type="scientific">Xiashengella succiniciproducens</name>
    <dbReference type="NCBI Taxonomy" id="2949635"/>
    <lineage>
        <taxon>Bacteria</taxon>
        <taxon>Pseudomonadati</taxon>
        <taxon>Bacteroidota</taxon>
        <taxon>Bacteroidia</taxon>
        <taxon>Marinilabiliales</taxon>
        <taxon>Marinilabiliaceae</taxon>
        <taxon>Xiashengella</taxon>
    </lineage>
</organism>
<evidence type="ECO:0000256" key="1">
    <source>
        <dbReference type="ARBA" id="ARBA00022448"/>
    </source>
</evidence>
<dbReference type="KEGG" id="alkq:M9189_11695"/>
<dbReference type="FunFam" id="3.40.50.300:FF:000134">
    <property type="entry name" value="Iron-enterobactin ABC transporter ATP-binding protein"/>
    <property type="match status" value="1"/>
</dbReference>
<gene>
    <name evidence="7" type="ORF">M9189_11695</name>
</gene>
<evidence type="ECO:0000256" key="5">
    <source>
        <dbReference type="ARBA" id="ARBA00037066"/>
    </source>
</evidence>
<dbReference type="SUPFAM" id="SSF52540">
    <property type="entry name" value="P-loop containing nucleoside triphosphate hydrolases"/>
    <property type="match status" value="1"/>
</dbReference>
<comment type="function">
    <text evidence="5">Part of the ABC transporter complex HmuTUV involved in hemin import. Responsible for energy coupling to the transport system.</text>
</comment>
<protein>
    <submittedName>
        <fullName evidence="7">ABC transporter ATP-binding protein</fullName>
    </submittedName>
</protein>
<dbReference type="Pfam" id="PF00005">
    <property type="entry name" value="ABC_tran"/>
    <property type="match status" value="1"/>
</dbReference>
<evidence type="ECO:0000256" key="2">
    <source>
        <dbReference type="ARBA" id="ARBA00022741"/>
    </source>
</evidence>
<dbReference type="PROSITE" id="PS50893">
    <property type="entry name" value="ABC_TRANSPORTER_2"/>
    <property type="match status" value="1"/>
</dbReference>
<dbReference type="PROSITE" id="PS00211">
    <property type="entry name" value="ABC_TRANSPORTER_1"/>
    <property type="match status" value="1"/>
</dbReference>
<dbReference type="GO" id="GO:0005524">
    <property type="term" value="F:ATP binding"/>
    <property type="evidence" value="ECO:0007669"/>
    <property type="project" value="UniProtKB-KW"/>
</dbReference>
<evidence type="ECO:0000256" key="3">
    <source>
        <dbReference type="ARBA" id="ARBA00022840"/>
    </source>
</evidence>
<dbReference type="PANTHER" id="PTHR42794">
    <property type="entry name" value="HEMIN IMPORT ATP-BINDING PROTEIN HMUV"/>
    <property type="match status" value="1"/>
</dbReference>
<keyword evidence="4" id="KW-1278">Translocase</keyword>
<keyword evidence="8" id="KW-1185">Reference proteome</keyword>
<dbReference type="PANTHER" id="PTHR42794:SF1">
    <property type="entry name" value="HEMIN IMPORT ATP-BINDING PROTEIN HMUV"/>
    <property type="match status" value="1"/>
</dbReference>
<dbReference type="CDD" id="cd03214">
    <property type="entry name" value="ABC_Iron-Siderophores_B12_Hemin"/>
    <property type="match status" value="1"/>
</dbReference>